<sequence>MMRFFRWLTAGFVVLLAVLVVLAFKAVEEIPLVPQAEAPSAAAVARAKDIIRKNDPRKLARNESHEVRITGADLEALLNFASGRGLKGSAALNLYQGHAEIRYSARLPGTPLGRFLNVSAQVGSSGDQLELEQVHIGQVPIPSPVFKLALRQYIKHTELADELRLLKQTISQIIIAPDSVRFTYVWQPEILDSARALAISPDQRERLTAAHRQLVAQMDSVAQARTVPLARVLGPLLANAGDKASAAERANAYRDALLVTAFHLSGRSLALLIPEARQWPQPRPLTLTLRGRTDLAQHFSVSAALAAWASEPLANAIGLEKEVDDAKKGSGFSFVDLTADRAGTRLGELAAQNPERLAAALAVGLTDAAMLPSIHGLPEFMMAHEFQRRFGGVGAPAYKRMATEIEGRVSALALFR</sequence>
<name>A0A6C2D8A7_9RHOO</name>
<dbReference type="RefSeq" id="WP_148577254.1">
    <property type="nucleotide sequence ID" value="NZ_JAVEUW010000068.1"/>
</dbReference>
<reference evidence="1 2" key="1">
    <citation type="submission" date="2019-01" db="EMBL/GenBank/DDBJ databases">
        <title>Zoogloea oleivorans genome sequencing and assembly.</title>
        <authorList>
            <person name="Tancsics A."/>
            <person name="Farkas M."/>
            <person name="Kriszt B."/>
            <person name="Maroti G."/>
            <person name="Horvath B."/>
        </authorList>
    </citation>
    <scope>NUCLEOTIDE SEQUENCE [LARGE SCALE GENOMIC DNA]</scope>
    <source>
        <strain evidence="1 2">Buc</strain>
    </source>
</reference>
<organism evidence="1 2">
    <name type="scientific">Zoogloea oleivorans</name>
    <dbReference type="NCBI Taxonomy" id="1552750"/>
    <lineage>
        <taxon>Bacteria</taxon>
        <taxon>Pseudomonadati</taxon>
        <taxon>Pseudomonadota</taxon>
        <taxon>Betaproteobacteria</taxon>
        <taxon>Rhodocyclales</taxon>
        <taxon>Zoogloeaceae</taxon>
        <taxon>Zoogloea</taxon>
    </lineage>
</organism>
<keyword evidence="2" id="KW-1185">Reference proteome</keyword>
<dbReference type="EMBL" id="SDKK01000001">
    <property type="protein sequence ID" value="TYC62164.1"/>
    <property type="molecule type" value="Genomic_DNA"/>
</dbReference>
<gene>
    <name evidence="1" type="ORF">ETQ85_01010</name>
</gene>
<comment type="caution">
    <text evidence="1">The sequence shown here is derived from an EMBL/GenBank/DDBJ whole genome shotgun (WGS) entry which is preliminary data.</text>
</comment>
<evidence type="ECO:0000313" key="2">
    <source>
        <dbReference type="Proteomes" id="UP000389128"/>
    </source>
</evidence>
<dbReference type="OrthoDB" id="9997at2"/>
<accession>A0A6C2D8A7</accession>
<dbReference type="Proteomes" id="UP000389128">
    <property type="component" value="Unassembled WGS sequence"/>
</dbReference>
<dbReference type="AlphaFoldDB" id="A0A6C2D8A7"/>
<proteinExistence type="predicted"/>
<protein>
    <submittedName>
        <fullName evidence="1">Uncharacterized protein</fullName>
    </submittedName>
</protein>
<evidence type="ECO:0000313" key="1">
    <source>
        <dbReference type="EMBL" id="TYC62164.1"/>
    </source>
</evidence>